<dbReference type="InterPro" id="IPR025098">
    <property type="entry name" value="DUF4013"/>
</dbReference>
<feature type="transmembrane region" description="Helical" evidence="1">
    <location>
        <begin position="107"/>
        <end position="130"/>
    </location>
</feature>
<feature type="transmembrane region" description="Helical" evidence="1">
    <location>
        <begin position="169"/>
        <end position="195"/>
    </location>
</feature>
<protein>
    <recommendedName>
        <fullName evidence="4">DUF4013 domain-containing protein</fullName>
    </recommendedName>
</protein>
<feature type="transmembrane region" description="Helical" evidence="1">
    <location>
        <begin position="69"/>
        <end position="95"/>
    </location>
</feature>
<comment type="caution">
    <text evidence="2">The sequence shown here is derived from an EMBL/GenBank/DDBJ whole genome shotgun (WGS) entry which is preliminary data.</text>
</comment>
<accession>A0A3A6QCA7</accession>
<keyword evidence="1" id="KW-1133">Transmembrane helix</keyword>
<evidence type="ECO:0000313" key="2">
    <source>
        <dbReference type="EMBL" id="RJX43625.1"/>
    </source>
</evidence>
<organism evidence="2 3">
    <name type="scientific">Halonotius aquaticus</name>
    <dbReference type="NCBI Taxonomy" id="2216978"/>
    <lineage>
        <taxon>Archaea</taxon>
        <taxon>Methanobacteriati</taxon>
        <taxon>Methanobacteriota</taxon>
        <taxon>Stenosarchaea group</taxon>
        <taxon>Halobacteria</taxon>
        <taxon>Halobacteriales</taxon>
        <taxon>Haloferacaceae</taxon>
        <taxon>Halonotius</taxon>
    </lineage>
</organism>
<keyword evidence="1" id="KW-0472">Membrane</keyword>
<dbReference type="Proteomes" id="UP000276588">
    <property type="component" value="Unassembled WGS sequence"/>
</dbReference>
<dbReference type="EMBL" id="QKNY01000007">
    <property type="protein sequence ID" value="RJX43625.1"/>
    <property type="molecule type" value="Genomic_DNA"/>
</dbReference>
<proteinExistence type="predicted"/>
<reference evidence="2 3" key="1">
    <citation type="submission" date="2018-06" db="EMBL/GenBank/DDBJ databases">
        <title>Halonotius sp. F13-13 a new haloarchaeeon isolated from a solar saltern from Isla Cristina, Huelva, Spain.</title>
        <authorList>
            <person name="Duran-Viseras A."/>
            <person name="Sanchez-Porro C."/>
            <person name="Ventosa A."/>
        </authorList>
    </citation>
    <scope>NUCLEOTIDE SEQUENCE [LARGE SCALE GENOMIC DNA]</scope>
    <source>
        <strain evidence="2 3">F13-13</strain>
    </source>
</reference>
<evidence type="ECO:0008006" key="4">
    <source>
        <dbReference type="Google" id="ProtNLM"/>
    </source>
</evidence>
<feature type="transmembrane region" description="Helical" evidence="1">
    <location>
        <begin position="20"/>
        <end position="42"/>
    </location>
</feature>
<dbReference type="AlphaFoldDB" id="A0A3A6QCA7"/>
<name>A0A3A6QCA7_9EURY</name>
<sequence length="223" mass="23711">MLEDGFSYPLRGEWVGRTIIGGILGYFSVLILPAIILYGYFVEVLRTTARGRDEAPEFDDWGEMIKDGVIGLVISIVYAIIPFGIVGIISTVFLGGGAALGGDGGGALAGLGFLTLLLLIPLVFVIYYIVPAAITAYATEDKISAAFSFSILKPILLNGSYFIAVLTPVLVAVVIWIATTVLAITVIGLLLVPFLQFYGQVAIFRMFGLAYRDVATGSATSTI</sequence>
<feature type="transmembrane region" description="Helical" evidence="1">
    <location>
        <begin position="142"/>
        <end position="163"/>
    </location>
</feature>
<keyword evidence="3" id="KW-1185">Reference proteome</keyword>
<evidence type="ECO:0000313" key="3">
    <source>
        <dbReference type="Proteomes" id="UP000276588"/>
    </source>
</evidence>
<evidence type="ECO:0000256" key="1">
    <source>
        <dbReference type="SAM" id="Phobius"/>
    </source>
</evidence>
<dbReference type="RefSeq" id="WP_120102161.1">
    <property type="nucleotide sequence ID" value="NZ_QKNY01000007.1"/>
</dbReference>
<keyword evidence="1" id="KW-0812">Transmembrane</keyword>
<dbReference type="Pfam" id="PF13197">
    <property type="entry name" value="DUF4013"/>
    <property type="match status" value="1"/>
</dbReference>
<dbReference type="OrthoDB" id="107590at2157"/>
<gene>
    <name evidence="2" type="ORF">DM826_05075</name>
</gene>